<feature type="transmembrane region" description="Helical" evidence="6">
    <location>
        <begin position="395"/>
        <end position="419"/>
    </location>
</feature>
<feature type="transmembrane region" description="Helical" evidence="6">
    <location>
        <begin position="324"/>
        <end position="342"/>
    </location>
</feature>
<dbReference type="eggNOG" id="arCOG00130">
    <property type="taxonomic scope" value="Archaea"/>
</dbReference>
<evidence type="ECO:0000313" key="9">
    <source>
        <dbReference type="Proteomes" id="UP000000641"/>
    </source>
</evidence>
<evidence type="ECO:0000256" key="6">
    <source>
        <dbReference type="SAM" id="Phobius"/>
    </source>
</evidence>
<dbReference type="GO" id="GO:0016020">
    <property type="term" value="C:membrane"/>
    <property type="evidence" value="ECO:0007669"/>
    <property type="project" value="UniProtKB-SubCell"/>
</dbReference>
<keyword evidence="2" id="KW-0813">Transport</keyword>
<dbReference type="PANTHER" id="PTHR23505">
    <property type="entry name" value="SPINSTER"/>
    <property type="match status" value="1"/>
</dbReference>
<dbReference type="SUPFAM" id="SSF103473">
    <property type="entry name" value="MFS general substrate transporter"/>
    <property type="match status" value="1"/>
</dbReference>
<evidence type="ECO:0000256" key="3">
    <source>
        <dbReference type="ARBA" id="ARBA00022692"/>
    </source>
</evidence>
<dbReference type="AlphaFoldDB" id="A1RW34"/>
<comment type="subcellular location">
    <subcellularLocation>
        <location evidence="1">Membrane</location>
        <topology evidence="1">Multi-pass membrane protein</topology>
    </subcellularLocation>
</comment>
<keyword evidence="3 6" id="KW-0812">Transmembrane</keyword>
<feature type="transmembrane region" description="Helical" evidence="6">
    <location>
        <begin position="362"/>
        <end position="383"/>
    </location>
</feature>
<feature type="transmembrane region" description="Helical" evidence="6">
    <location>
        <begin position="84"/>
        <end position="102"/>
    </location>
</feature>
<feature type="transmembrane region" description="Helical" evidence="6">
    <location>
        <begin position="171"/>
        <end position="196"/>
    </location>
</feature>
<feature type="transmembrane region" description="Helical" evidence="6">
    <location>
        <begin position="12"/>
        <end position="30"/>
    </location>
</feature>
<dbReference type="Gene3D" id="1.20.1250.20">
    <property type="entry name" value="MFS general substrate transporter like domains"/>
    <property type="match status" value="1"/>
</dbReference>
<keyword evidence="9" id="KW-1185">Reference proteome</keyword>
<dbReference type="TCDB" id="2.A.1.66.1">
    <property type="family name" value="the major facilitator superfamily (mfs)"/>
</dbReference>
<evidence type="ECO:0000256" key="1">
    <source>
        <dbReference type="ARBA" id="ARBA00004141"/>
    </source>
</evidence>
<keyword evidence="5 6" id="KW-0472">Membrane</keyword>
<evidence type="ECO:0000256" key="5">
    <source>
        <dbReference type="ARBA" id="ARBA00023136"/>
    </source>
</evidence>
<dbReference type="EnsemblBacteria" id="ABL77414">
    <property type="protein sequence ID" value="ABL77414"/>
    <property type="gene ID" value="Tpen_0004"/>
</dbReference>
<dbReference type="InterPro" id="IPR011701">
    <property type="entry name" value="MFS"/>
</dbReference>
<evidence type="ECO:0000313" key="8">
    <source>
        <dbReference type="EMBL" id="ABL77414.1"/>
    </source>
</evidence>
<feature type="domain" description="Major facilitator superfamily (MFS) profile" evidence="7">
    <location>
        <begin position="9"/>
        <end position="415"/>
    </location>
</feature>
<reference evidence="9" key="1">
    <citation type="journal article" date="2008" name="J. Bacteriol.">
        <title>Genome sequence of Thermofilum pendens reveals an exceptional loss of biosynthetic pathways without genome reduction.</title>
        <authorList>
            <person name="Anderson I."/>
            <person name="Rodriguez J."/>
            <person name="Susanti D."/>
            <person name="Porat I."/>
            <person name="Reich C."/>
            <person name="Ulrich L.E."/>
            <person name="Elkins J.G."/>
            <person name="Mavromatis K."/>
            <person name="Lykidis A."/>
            <person name="Kim E."/>
            <person name="Thompson L.S."/>
            <person name="Nolan M."/>
            <person name="Land M."/>
            <person name="Copeland A."/>
            <person name="Lapidus A."/>
            <person name="Lucas S."/>
            <person name="Detter C."/>
            <person name="Zhulin I.B."/>
            <person name="Olsen G.J."/>
            <person name="Whitman W."/>
            <person name="Mukhopadhyay B."/>
            <person name="Bristow J."/>
            <person name="Kyrpides N."/>
        </authorList>
    </citation>
    <scope>NUCLEOTIDE SEQUENCE [LARGE SCALE GENOMIC DNA]</scope>
    <source>
        <strain evidence="9">DSM 2475 / Hrk 5</strain>
    </source>
</reference>
<feature type="transmembrane region" description="Helical" evidence="6">
    <location>
        <begin position="220"/>
        <end position="243"/>
    </location>
</feature>
<feature type="transmembrane region" description="Helical" evidence="6">
    <location>
        <begin position="294"/>
        <end position="312"/>
    </location>
</feature>
<accession>A1RW34</accession>
<proteinExistence type="predicted"/>
<dbReference type="SMR" id="A1RW34"/>
<name>A1RW34_THEPD</name>
<feature type="transmembrane region" description="Helical" evidence="6">
    <location>
        <begin position="50"/>
        <end position="72"/>
    </location>
</feature>
<dbReference type="RefSeq" id="WP_011751679.1">
    <property type="nucleotide sequence ID" value="NC_008698.1"/>
</dbReference>
<dbReference type="PANTHER" id="PTHR23505:SF79">
    <property type="entry name" value="PROTEIN SPINSTER"/>
    <property type="match status" value="1"/>
</dbReference>
<evidence type="ECO:0000259" key="7">
    <source>
        <dbReference type="PROSITE" id="PS50850"/>
    </source>
</evidence>
<gene>
    <name evidence="8" type="ordered locus">Tpen_0004</name>
</gene>
<dbReference type="InterPro" id="IPR036259">
    <property type="entry name" value="MFS_trans_sf"/>
</dbReference>
<dbReference type="STRING" id="368408.Tpen_0004"/>
<dbReference type="KEGG" id="tpe:Tpen_0004"/>
<evidence type="ECO:0000256" key="4">
    <source>
        <dbReference type="ARBA" id="ARBA00022989"/>
    </source>
</evidence>
<sequence>MPEGRPRVKVIVASLALFVLFYFMGYYMLNPILRTLHAEGLIPGKSEVEWRFNAGLIATLLQGTGLVLSFVWGVLADKVGRRPVIFTLGVIMGLGLLLVSQARSYAELLAYFIAFGVGYVGVGPAIYAFISDALPSESRGRGYASYYVSSVLAMILGLIVAGVLLPWRTAYMLAGLLTLVFSVLLFYSSRGIFIGYSEKGAREARRYSLRESLPSLRKKSVLLVLLMIIPWTIPWGMLSIWSIDYISTKWGVSTGTASLIIAAATASIALGHIVGGTLSDRLAGKGDYTGRTKVSLLGVVVGYVSMMLMVTYPYPYGSTNFKDLLVPSALAVGGMMFTTFAYPNINTVLSEVVVPEHRGTVFAVYSVLNNLGWTLGPTVYTLLLKAFSGVYADQVSAMTAAASTIVSLWLIPALCWLLLHRVYPKEKI</sequence>
<dbReference type="GO" id="GO:0022857">
    <property type="term" value="F:transmembrane transporter activity"/>
    <property type="evidence" value="ECO:0007669"/>
    <property type="project" value="InterPro"/>
</dbReference>
<protein>
    <submittedName>
        <fullName evidence="8">Major facilitator superfamily MFS_1</fullName>
    </submittedName>
</protein>
<dbReference type="PROSITE" id="PS50850">
    <property type="entry name" value="MFS"/>
    <property type="match status" value="1"/>
</dbReference>
<feature type="transmembrane region" description="Helical" evidence="6">
    <location>
        <begin position="142"/>
        <end position="165"/>
    </location>
</feature>
<feature type="transmembrane region" description="Helical" evidence="6">
    <location>
        <begin position="255"/>
        <end position="274"/>
    </location>
</feature>
<dbReference type="InterPro" id="IPR020846">
    <property type="entry name" value="MFS_dom"/>
</dbReference>
<dbReference type="InterPro" id="IPR044770">
    <property type="entry name" value="MFS_spinster-like"/>
</dbReference>
<evidence type="ECO:0000256" key="2">
    <source>
        <dbReference type="ARBA" id="ARBA00022448"/>
    </source>
</evidence>
<organism evidence="8 9">
    <name type="scientific">Thermofilum pendens (strain DSM 2475 / Hrk 5)</name>
    <dbReference type="NCBI Taxonomy" id="368408"/>
    <lineage>
        <taxon>Archaea</taxon>
        <taxon>Thermoproteota</taxon>
        <taxon>Thermoprotei</taxon>
        <taxon>Thermofilales</taxon>
        <taxon>Thermofilaceae</taxon>
        <taxon>Thermofilum</taxon>
    </lineage>
</organism>
<dbReference type="HOGENOM" id="CLU_001265_5_12_2"/>
<keyword evidence="4 6" id="KW-1133">Transmembrane helix</keyword>
<dbReference type="EMBL" id="CP000505">
    <property type="protein sequence ID" value="ABL77414.1"/>
    <property type="molecule type" value="Genomic_DNA"/>
</dbReference>
<dbReference type="OrthoDB" id="117970at2157"/>
<dbReference type="Pfam" id="PF07690">
    <property type="entry name" value="MFS_1"/>
    <property type="match status" value="1"/>
</dbReference>
<dbReference type="GeneID" id="4601889"/>
<feature type="transmembrane region" description="Helical" evidence="6">
    <location>
        <begin position="108"/>
        <end position="130"/>
    </location>
</feature>
<dbReference type="Proteomes" id="UP000000641">
    <property type="component" value="Chromosome"/>
</dbReference>